<comment type="caution">
    <text evidence="2">The sequence shown here is derived from an EMBL/GenBank/DDBJ whole genome shotgun (WGS) entry which is preliminary data.</text>
</comment>
<gene>
    <name evidence="2" type="ORF">JE024_39600</name>
</gene>
<protein>
    <submittedName>
        <fullName evidence="2">Roadblock/LC7 domain-containing protein</fullName>
    </submittedName>
</protein>
<name>A0ABS2V481_9ACTN</name>
<dbReference type="InterPro" id="IPR053141">
    <property type="entry name" value="Mycobact_SerProt_Inhib_Rv3364c"/>
</dbReference>
<dbReference type="RefSeq" id="WP_205378795.1">
    <property type="nucleotide sequence ID" value="NZ_JAFEJA010000003.1"/>
</dbReference>
<proteinExistence type="predicted"/>
<evidence type="ECO:0000313" key="2">
    <source>
        <dbReference type="EMBL" id="MBM9624641.1"/>
    </source>
</evidence>
<dbReference type="InterPro" id="IPR004942">
    <property type="entry name" value="Roadblock/LAMTOR2_dom"/>
</dbReference>
<keyword evidence="3" id="KW-1185">Reference proteome</keyword>
<sequence>MTSDNSTTHFHTAREQLNGLLNALLRKVPFTTSAVLASGDGLKLAHTEQPTDDADNLAAVISGLYSLGRQQFRDMPGGIRQVVVEHDGGSLFVMSAGTEFTNNAAVNTVLAVVATPDASPGQVGYEMETFIRGLNEHLVVAARPSPFNGQGL</sequence>
<keyword evidence="2" id="KW-0614">Plasmid</keyword>
<dbReference type="Gene3D" id="3.30.450.30">
    <property type="entry name" value="Dynein light chain 2a, cytoplasmic"/>
    <property type="match status" value="1"/>
</dbReference>
<dbReference type="Proteomes" id="UP000664109">
    <property type="component" value="Unassembled WGS sequence"/>
</dbReference>
<dbReference type="PANTHER" id="PTHR36222:SF1">
    <property type="entry name" value="SERINE PROTEASE INHIBITOR RV3364C"/>
    <property type="match status" value="1"/>
</dbReference>
<reference evidence="2 3" key="1">
    <citation type="journal article" date="2016" name="Arch. Microbiol.">
        <title>Streptomyces zhihengii sp. nov., isolated from rhizospheric soil of Psammosilene tunicoides.</title>
        <authorList>
            <person name="Huang M.J."/>
            <person name="Fei J.J."/>
            <person name="Salam N."/>
            <person name="Kim C.J."/>
            <person name="Hozzein W.N."/>
            <person name="Xiao M."/>
            <person name="Huang H.Q."/>
            <person name="Li W.J."/>
        </authorList>
    </citation>
    <scope>NUCLEOTIDE SEQUENCE [LARGE SCALE GENOMIC DNA]</scope>
    <source>
        <strain evidence="2 3">YIM T102</strain>
    </source>
</reference>
<evidence type="ECO:0000313" key="3">
    <source>
        <dbReference type="Proteomes" id="UP000664109"/>
    </source>
</evidence>
<dbReference type="EMBL" id="JAFEJA010000003">
    <property type="protein sequence ID" value="MBM9624641.1"/>
    <property type="molecule type" value="Genomic_DNA"/>
</dbReference>
<dbReference type="PANTHER" id="PTHR36222">
    <property type="entry name" value="SERINE PROTEASE INHIBITOR RV3364C"/>
    <property type="match status" value="1"/>
</dbReference>
<geneLocation type="plasmid" evidence="2">
    <name>unnamed1</name>
</geneLocation>
<organism evidence="2 3">
    <name type="scientific">Streptomyces zhihengii</name>
    <dbReference type="NCBI Taxonomy" id="1818004"/>
    <lineage>
        <taxon>Bacteria</taxon>
        <taxon>Bacillati</taxon>
        <taxon>Actinomycetota</taxon>
        <taxon>Actinomycetes</taxon>
        <taxon>Kitasatosporales</taxon>
        <taxon>Streptomycetaceae</taxon>
        <taxon>Streptomyces</taxon>
    </lineage>
</organism>
<feature type="domain" description="Roadblock/LAMTOR2" evidence="1">
    <location>
        <begin position="18"/>
        <end position="114"/>
    </location>
</feature>
<dbReference type="Pfam" id="PF03259">
    <property type="entry name" value="Robl_LC7"/>
    <property type="match status" value="1"/>
</dbReference>
<accession>A0ABS2V481</accession>
<dbReference type="SMART" id="SM00960">
    <property type="entry name" value="Robl_LC7"/>
    <property type="match status" value="1"/>
</dbReference>
<evidence type="ECO:0000259" key="1">
    <source>
        <dbReference type="SMART" id="SM00960"/>
    </source>
</evidence>
<dbReference type="SUPFAM" id="SSF103196">
    <property type="entry name" value="Roadblock/LC7 domain"/>
    <property type="match status" value="1"/>
</dbReference>